<feature type="compositionally biased region" description="Polar residues" evidence="10">
    <location>
        <begin position="1057"/>
        <end position="1068"/>
    </location>
</feature>
<dbReference type="EMBL" id="JAYKXP010000002">
    <property type="protein sequence ID" value="KAK7061018.1"/>
    <property type="molecule type" value="Genomic_DNA"/>
</dbReference>
<feature type="compositionally biased region" description="Polar residues" evidence="10">
    <location>
        <begin position="1098"/>
        <end position="1113"/>
    </location>
</feature>
<feature type="compositionally biased region" description="Basic and acidic residues" evidence="10">
    <location>
        <begin position="862"/>
        <end position="879"/>
    </location>
</feature>
<dbReference type="InterPro" id="IPR001715">
    <property type="entry name" value="CH_dom"/>
</dbReference>
<dbReference type="SUPFAM" id="SSF47576">
    <property type="entry name" value="Calponin-homology domain, CH-domain"/>
    <property type="match status" value="1"/>
</dbReference>
<evidence type="ECO:0000256" key="7">
    <source>
        <dbReference type="ARBA" id="ARBA00022833"/>
    </source>
</evidence>
<dbReference type="Pfam" id="PF00069">
    <property type="entry name" value="Pkinase"/>
    <property type="match status" value="1"/>
</dbReference>
<dbReference type="CDD" id="cd00014">
    <property type="entry name" value="CH_SF"/>
    <property type="match status" value="1"/>
</dbReference>
<feature type="region of interest" description="Disordered" evidence="10">
    <location>
        <begin position="1"/>
        <end position="163"/>
    </location>
</feature>
<feature type="compositionally biased region" description="Polar residues" evidence="10">
    <location>
        <begin position="1684"/>
        <end position="1695"/>
    </location>
</feature>
<dbReference type="PANTHER" id="PTHR11584:SF369">
    <property type="entry name" value="MITOGEN-ACTIVATED PROTEIN KINASE KINASE KINASE 19-RELATED"/>
    <property type="match status" value="1"/>
</dbReference>
<feature type="binding site" evidence="9">
    <location>
        <position position="1234"/>
    </location>
    <ligand>
        <name>ATP</name>
        <dbReference type="ChEBI" id="CHEBI:30616"/>
    </ligand>
</feature>
<dbReference type="PANTHER" id="PTHR11584">
    <property type="entry name" value="SERINE/THREONINE PROTEIN KINASE"/>
    <property type="match status" value="1"/>
</dbReference>
<feature type="compositionally biased region" description="Basic and acidic residues" evidence="10">
    <location>
        <begin position="693"/>
        <end position="716"/>
    </location>
</feature>
<evidence type="ECO:0000256" key="4">
    <source>
        <dbReference type="ARBA" id="ARBA00022723"/>
    </source>
</evidence>
<dbReference type="Gene3D" id="3.30.60.20">
    <property type="match status" value="1"/>
</dbReference>
<feature type="compositionally biased region" description="Low complexity" evidence="10">
    <location>
        <begin position="341"/>
        <end position="355"/>
    </location>
</feature>
<proteinExistence type="inferred from homology"/>
<reference evidence="14 15" key="1">
    <citation type="submission" date="2024-01" db="EMBL/GenBank/DDBJ databases">
        <title>A draft genome for a cacao thread blight-causing isolate of Paramarasmius palmivorus.</title>
        <authorList>
            <person name="Baruah I.K."/>
            <person name="Bukari Y."/>
            <person name="Amoako-Attah I."/>
            <person name="Meinhardt L.W."/>
            <person name="Bailey B.A."/>
            <person name="Cohen S.P."/>
        </authorList>
    </citation>
    <scope>NUCLEOTIDE SEQUENCE [LARGE SCALE GENOMIC DNA]</scope>
    <source>
        <strain evidence="14 15">GH-12</strain>
    </source>
</reference>
<dbReference type="InterPro" id="IPR036872">
    <property type="entry name" value="CH_dom_sf"/>
</dbReference>
<name>A0AAW0EBT4_9AGAR</name>
<feature type="compositionally biased region" description="Polar residues" evidence="10">
    <location>
        <begin position="60"/>
        <end position="72"/>
    </location>
</feature>
<keyword evidence="7" id="KW-0862">Zinc</keyword>
<dbReference type="InterPro" id="IPR017441">
    <property type="entry name" value="Protein_kinase_ATP_BS"/>
</dbReference>
<dbReference type="GO" id="GO:0005524">
    <property type="term" value="F:ATP binding"/>
    <property type="evidence" value="ECO:0007669"/>
    <property type="project" value="UniProtKB-UniRule"/>
</dbReference>
<keyword evidence="8 9" id="KW-0067">ATP-binding</keyword>
<evidence type="ECO:0000256" key="8">
    <source>
        <dbReference type="ARBA" id="ARBA00022840"/>
    </source>
</evidence>
<dbReference type="GO" id="GO:0046872">
    <property type="term" value="F:metal ion binding"/>
    <property type="evidence" value="ECO:0007669"/>
    <property type="project" value="UniProtKB-KW"/>
</dbReference>
<feature type="compositionally biased region" description="Polar residues" evidence="10">
    <location>
        <begin position="749"/>
        <end position="776"/>
    </location>
</feature>
<dbReference type="PROSITE" id="PS00108">
    <property type="entry name" value="PROTEIN_KINASE_ST"/>
    <property type="match status" value="1"/>
</dbReference>
<feature type="compositionally biased region" description="Low complexity" evidence="10">
    <location>
        <begin position="801"/>
        <end position="810"/>
    </location>
</feature>
<feature type="compositionally biased region" description="Low complexity" evidence="10">
    <location>
        <begin position="213"/>
        <end position="228"/>
    </location>
</feature>
<organism evidence="14 15">
    <name type="scientific">Paramarasmius palmivorus</name>
    <dbReference type="NCBI Taxonomy" id="297713"/>
    <lineage>
        <taxon>Eukaryota</taxon>
        <taxon>Fungi</taxon>
        <taxon>Dikarya</taxon>
        <taxon>Basidiomycota</taxon>
        <taxon>Agaricomycotina</taxon>
        <taxon>Agaricomycetes</taxon>
        <taxon>Agaricomycetidae</taxon>
        <taxon>Agaricales</taxon>
        <taxon>Marasmiineae</taxon>
        <taxon>Marasmiaceae</taxon>
        <taxon>Paramarasmius</taxon>
    </lineage>
</organism>
<feature type="compositionally biased region" description="Low complexity" evidence="10">
    <location>
        <begin position="1696"/>
        <end position="1706"/>
    </location>
</feature>
<keyword evidence="3 14" id="KW-0808">Transferase</keyword>
<keyword evidence="5 9" id="KW-0547">Nucleotide-binding</keyword>
<feature type="compositionally biased region" description="Basic and acidic residues" evidence="10">
    <location>
        <begin position="95"/>
        <end position="122"/>
    </location>
</feature>
<feature type="compositionally biased region" description="Low complexity" evidence="10">
    <location>
        <begin position="242"/>
        <end position="253"/>
    </location>
</feature>
<dbReference type="InterPro" id="IPR011009">
    <property type="entry name" value="Kinase-like_dom_sf"/>
</dbReference>
<dbReference type="PROSITE" id="PS50011">
    <property type="entry name" value="PROTEIN_KINASE_DOM"/>
    <property type="match status" value="1"/>
</dbReference>
<dbReference type="SUPFAM" id="SSF57889">
    <property type="entry name" value="Cysteine-rich domain"/>
    <property type="match status" value="1"/>
</dbReference>
<dbReference type="Proteomes" id="UP001383192">
    <property type="component" value="Unassembled WGS sequence"/>
</dbReference>
<dbReference type="PROSITE" id="PS50081">
    <property type="entry name" value="ZF_DAG_PE_2"/>
    <property type="match status" value="1"/>
</dbReference>
<feature type="region of interest" description="Disordered" evidence="10">
    <location>
        <begin position="571"/>
        <end position="810"/>
    </location>
</feature>
<comment type="similarity">
    <text evidence="1">Belongs to the protein kinase superfamily. STE Ser/Thr protein kinase family. MAP kinase kinase kinase subfamily.</text>
</comment>
<feature type="compositionally biased region" description="Polar residues" evidence="10">
    <location>
        <begin position="371"/>
        <end position="380"/>
    </location>
</feature>
<evidence type="ECO:0000313" key="14">
    <source>
        <dbReference type="EMBL" id="KAK7061018.1"/>
    </source>
</evidence>
<evidence type="ECO:0000313" key="15">
    <source>
        <dbReference type="Proteomes" id="UP001383192"/>
    </source>
</evidence>
<feature type="domain" description="Protein kinase" evidence="11">
    <location>
        <begin position="1205"/>
        <end position="1445"/>
    </location>
</feature>
<comment type="caution">
    <text evidence="14">The sequence shown here is derived from an EMBL/GenBank/DDBJ whole genome shotgun (WGS) entry which is preliminary data.</text>
</comment>
<feature type="compositionally biased region" description="Low complexity" evidence="10">
    <location>
        <begin position="972"/>
        <end position="981"/>
    </location>
</feature>
<keyword evidence="15" id="KW-1185">Reference proteome</keyword>
<feature type="compositionally biased region" description="Basic and acidic residues" evidence="10">
    <location>
        <begin position="1076"/>
        <end position="1087"/>
    </location>
</feature>
<accession>A0AAW0EBT4</accession>
<dbReference type="SMART" id="SM00109">
    <property type="entry name" value="C1"/>
    <property type="match status" value="1"/>
</dbReference>
<feature type="domain" description="Phorbol-ester/DAG-type" evidence="13">
    <location>
        <begin position="1520"/>
        <end position="1567"/>
    </location>
</feature>
<feature type="compositionally biased region" description="Polar residues" evidence="10">
    <location>
        <begin position="308"/>
        <end position="317"/>
    </location>
</feature>
<keyword evidence="4" id="KW-0479">Metal-binding</keyword>
<feature type="compositionally biased region" description="Polar residues" evidence="10">
    <location>
        <begin position="1502"/>
        <end position="1515"/>
    </location>
</feature>
<sequence>MAAAVLKVSDPFSMSSHQRLHPSAPISPPAASSSRSKQPSHSSSSPSAPPEATIKPSSPPMRTNLLQSIRSATRSKKSPAPVADDFATISARASKGKEKAPNDDLPKEKEKSNMLRRLESKVNFRKSGRDSVTPAPSPVPPPIEKDKNESKVRIAGSASYTTPSLRLASMSSPALHLSSQALPSPKSQSAIPASSSSTSDALVSPTRGRSRRASAQPASSSSKDGASSLKPDPATRHKSTKSSPINIPSASASELNLSSPPETPRRRTRDQSPPDTPTPISGYRSRRTPSSSSPPPSPLTPRNGSPMRTRSPSTNAGRQRVVSPSHRGLTSASTSNLPGQSDPFPSTPRRPSFSREQTPSPVLMTRPRPTSPNQRSYSHNRHFNMSTASLSAPSNPEHRELIRTATSMLCKEIIKPPVHIGRSESGHRDWEEVEIRTRALVRLERIWGKSGVSASSSNVNVNALPMSSSGLSAAGEERERRLFTEALRDGFVLCQLMNKLRQSSVVRPDIREDGFARTSNITKFLAACASWGLSNDDLFQRDDLIEATSESLARVATTIITLVKFADSPSADRSKFLSGQGKKGSNGDASGTMGGESTLEVSGPYKLGSVSRSASTSTPNLIPTVHRRETLQVKTSVPSQTATTPSSSSAAPVSPTRAKRWSPPAGLPPVRSDSPDESVTKAGGMTQHKVKSNSKDRKDEAAPSHADNDRDVKEVPRALSPPPRSPLRARTPKLSSSPPNAVPDDNGQGLFTKTKSHSSHSYQHPSRLSVTDSNRASIGDDSVRETSVDFNGIPNMRRSRASSAMTDMTTSTTTTVLSSLMDGGRGSSAAFSKFGTIRTMTTEATSEAPSITRTEGSSIADEMTRKRGSDPFSRDRRPSDAAVVDLSRVAEETEESGSSSRGKGRRIKDKGKSRVAEQGVDVAPAEKEKAPIRLGKGKWPDDFIDALQAPSIPTHHNKSHTPTPEPEERTRTSSIISSSPPRKLAIVGASRRNESVESLPQFPRRPSHRARHSIDAPSTSASALLPKESIMLRRDVSPGPDGLPTASSKVILRRNTSKSSGPTRNGSYLNGARNSGSDDPRDSDGDAGRVPFPRTVSADHSGSGSPRTPSGDDSSGVAAALDKAKPPRGRFQSDVEGSKRRARPNSYDELGAKPAARSRFESMVNLGNASGNASASDLMSRDSMDGSGVRKHLIIKEEGKVATHFQLGNCIGRGQFGSVYRALNLNTGQMVAVKRISLEGLKEEEVTQLMKGGGACEEAVSPQYCEVRRYAENGSLGQTLKAFGKLNERLVASYVVRILEGLHYLHRSDVVHCDLKAANILTTKNGNVKLSDFGVSLNMRAMERQNKDVAGTPNWMAPEVIELKGASPKSDIWSLACTVIELLTGRPPYAEILNSMSVMFRIVEDDMPPIPPGCSPLLEDFLKQCFNKDPSQRPTAELLCEHQWLKQNWGAHKELRPQDSIPFLRRVSADLQKSEAVRYLSQIEMSDRGDDHISGSPPGRRISNTSMRPSLDNNEISPREHTFVKTTFSKPMVCRVCLLSTKKSAVLCAQCSLICHSKCADNAPPTCDLRAQLLLYASYAEKGNPSSAYSNPVDLLNEPHPKSPMSDVPFVSHSTPRTSLDTSPPPQSPLSQTSVPHPPTAFKFFKRSRTSQSGEAASTSVSSSPPQSDNVGVSRKLTRKNERPQSLGSNSTNPDSSLRSSKTTSSAGRRSTMSNDMDVIAETDSLRASRVTSNSGVSDGGYGSHIPGSLPEDNRRHKKNKSSGNCIVQ</sequence>
<dbReference type="PRINTS" id="PR00888">
    <property type="entry name" value="SM22CALPONIN"/>
</dbReference>
<dbReference type="Gene3D" id="3.30.200.20">
    <property type="entry name" value="Phosphorylase Kinase, domain 1"/>
    <property type="match status" value="1"/>
</dbReference>
<feature type="compositionally biased region" description="Basic and acidic residues" evidence="10">
    <location>
        <begin position="263"/>
        <end position="272"/>
    </location>
</feature>
<dbReference type="EC" id="2.7.11.1" evidence="14"/>
<evidence type="ECO:0000256" key="6">
    <source>
        <dbReference type="ARBA" id="ARBA00022777"/>
    </source>
</evidence>
<evidence type="ECO:0000259" key="13">
    <source>
        <dbReference type="PROSITE" id="PS50081"/>
    </source>
</evidence>
<feature type="compositionally biased region" description="Polar residues" evidence="10">
    <location>
        <begin position="328"/>
        <end position="339"/>
    </location>
</feature>
<dbReference type="CDD" id="cd00029">
    <property type="entry name" value="C1"/>
    <property type="match status" value="1"/>
</dbReference>
<dbReference type="InterPro" id="IPR046349">
    <property type="entry name" value="C1-like_sf"/>
</dbReference>
<dbReference type="PROSITE" id="PS00107">
    <property type="entry name" value="PROTEIN_KINASE_ATP"/>
    <property type="match status" value="1"/>
</dbReference>
<feature type="compositionally biased region" description="Low complexity" evidence="10">
    <location>
        <begin position="1651"/>
        <end position="1668"/>
    </location>
</feature>
<protein>
    <submittedName>
        <fullName evidence="14">Protein kinase of the Mitotic Exit Network</fullName>
        <ecNumber evidence="14">2.7.11.1</ecNumber>
    </submittedName>
</protein>
<evidence type="ECO:0000259" key="12">
    <source>
        <dbReference type="PROSITE" id="PS50021"/>
    </source>
</evidence>
<evidence type="ECO:0000256" key="2">
    <source>
        <dbReference type="ARBA" id="ARBA00022527"/>
    </source>
</evidence>
<evidence type="ECO:0000256" key="10">
    <source>
        <dbReference type="SAM" id="MobiDB-lite"/>
    </source>
</evidence>
<feature type="compositionally biased region" description="Polar residues" evidence="10">
    <location>
        <begin position="610"/>
        <end position="621"/>
    </location>
</feature>
<evidence type="ECO:0000256" key="3">
    <source>
        <dbReference type="ARBA" id="ARBA00022679"/>
    </source>
</evidence>
<evidence type="ECO:0000259" key="11">
    <source>
        <dbReference type="PROSITE" id="PS50011"/>
    </source>
</evidence>
<feature type="region of interest" description="Disordered" evidence="10">
    <location>
        <begin position="841"/>
        <end position="1154"/>
    </location>
</feature>
<dbReference type="Gene3D" id="1.10.510.10">
    <property type="entry name" value="Transferase(Phosphotransferase) domain 1"/>
    <property type="match status" value="1"/>
</dbReference>
<dbReference type="SUPFAM" id="SSF56112">
    <property type="entry name" value="Protein kinase-like (PK-like)"/>
    <property type="match status" value="1"/>
</dbReference>
<feature type="compositionally biased region" description="Low complexity" evidence="10">
    <location>
        <begin position="183"/>
        <end position="205"/>
    </location>
</feature>
<feature type="region of interest" description="Disordered" evidence="10">
    <location>
        <begin position="177"/>
        <end position="380"/>
    </location>
</feature>
<feature type="region of interest" description="Disordered" evidence="10">
    <location>
        <begin position="1590"/>
        <end position="1769"/>
    </location>
</feature>
<dbReference type="Gene3D" id="1.10.418.10">
    <property type="entry name" value="Calponin-like domain"/>
    <property type="match status" value="1"/>
</dbReference>
<feature type="compositionally biased region" description="Basic and acidic residues" evidence="10">
    <location>
        <begin position="143"/>
        <end position="152"/>
    </location>
</feature>
<gene>
    <name evidence="14" type="primary">CDC15_1</name>
    <name evidence="14" type="ORF">VNI00_000753</name>
</gene>
<evidence type="ECO:0000256" key="5">
    <source>
        <dbReference type="ARBA" id="ARBA00022741"/>
    </source>
</evidence>
<dbReference type="PROSITE" id="PS50021">
    <property type="entry name" value="CH"/>
    <property type="match status" value="1"/>
</dbReference>
<dbReference type="InterPro" id="IPR000719">
    <property type="entry name" value="Prot_kinase_dom"/>
</dbReference>
<keyword evidence="6 14" id="KW-0418">Kinase</keyword>
<dbReference type="Pfam" id="PF00307">
    <property type="entry name" value="CH"/>
    <property type="match status" value="1"/>
</dbReference>
<feature type="domain" description="Calponin-homology (CH)" evidence="12">
    <location>
        <begin position="456"/>
        <end position="567"/>
    </location>
</feature>
<feature type="compositionally biased region" description="Low complexity" evidence="10">
    <location>
        <begin position="29"/>
        <end position="52"/>
    </location>
</feature>
<feature type="compositionally biased region" description="Polar residues" evidence="10">
    <location>
        <begin position="841"/>
        <end position="857"/>
    </location>
</feature>
<feature type="compositionally biased region" description="Low complexity" evidence="10">
    <location>
        <begin position="635"/>
        <end position="656"/>
    </location>
</feature>
<dbReference type="SMART" id="SM00220">
    <property type="entry name" value="S_TKc"/>
    <property type="match status" value="1"/>
</dbReference>
<feature type="region of interest" description="Disordered" evidence="10">
    <location>
        <begin position="1488"/>
        <end position="1515"/>
    </location>
</feature>
<dbReference type="GO" id="GO:0004674">
    <property type="term" value="F:protein serine/threonine kinase activity"/>
    <property type="evidence" value="ECO:0007669"/>
    <property type="project" value="UniProtKB-KW"/>
</dbReference>
<dbReference type="Pfam" id="PF00130">
    <property type="entry name" value="C1_1"/>
    <property type="match status" value="1"/>
</dbReference>
<keyword evidence="2" id="KW-0723">Serine/threonine-protein kinase</keyword>
<evidence type="ECO:0000256" key="1">
    <source>
        <dbReference type="ARBA" id="ARBA00006529"/>
    </source>
</evidence>
<dbReference type="InterPro" id="IPR008271">
    <property type="entry name" value="Ser/Thr_kinase_AS"/>
</dbReference>
<dbReference type="InterPro" id="IPR003096">
    <property type="entry name" value="SM22_calponin"/>
</dbReference>
<dbReference type="InterPro" id="IPR002219">
    <property type="entry name" value="PKC_DAG/PE"/>
</dbReference>
<evidence type="ECO:0000256" key="9">
    <source>
        <dbReference type="PROSITE-ProRule" id="PRU10141"/>
    </source>
</evidence>